<protein>
    <submittedName>
        <fullName evidence="3">Uncharacterized protein</fullName>
    </submittedName>
</protein>
<feature type="region of interest" description="Disordered" evidence="2">
    <location>
        <begin position="521"/>
        <end position="550"/>
    </location>
</feature>
<feature type="compositionally biased region" description="Low complexity" evidence="2">
    <location>
        <begin position="27"/>
        <end position="41"/>
    </location>
</feature>
<accession>A0A9W8EE61</accession>
<dbReference type="EMBL" id="JANBQB010000039">
    <property type="protein sequence ID" value="KAJ1983838.1"/>
    <property type="molecule type" value="Genomic_DNA"/>
</dbReference>
<dbReference type="Proteomes" id="UP001151582">
    <property type="component" value="Unassembled WGS sequence"/>
</dbReference>
<proteinExistence type="predicted"/>
<feature type="region of interest" description="Disordered" evidence="2">
    <location>
        <begin position="704"/>
        <end position="739"/>
    </location>
</feature>
<feature type="compositionally biased region" description="Polar residues" evidence="2">
    <location>
        <begin position="167"/>
        <end position="176"/>
    </location>
</feature>
<name>A0A9W8EE61_9FUNG</name>
<feature type="compositionally biased region" description="Low complexity" evidence="2">
    <location>
        <begin position="1"/>
        <end position="16"/>
    </location>
</feature>
<feature type="compositionally biased region" description="Low complexity" evidence="2">
    <location>
        <begin position="96"/>
        <end position="126"/>
    </location>
</feature>
<organism evidence="3 4">
    <name type="scientific">Dimargaris verticillata</name>
    <dbReference type="NCBI Taxonomy" id="2761393"/>
    <lineage>
        <taxon>Eukaryota</taxon>
        <taxon>Fungi</taxon>
        <taxon>Fungi incertae sedis</taxon>
        <taxon>Zoopagomycota</taxon>
        <taxon>Kickxellomycotina</taxon>
        <taxon>Dimargaritomycetes</taxon>
        <taxon>Dimargaritales</taxon>
        <taxon>Dimargaritaceae</taxon>
        <taxon>Dimargaris</taxon>
    </lineage>
</organism>
<evidence type="ECO:0000256" key="1">
    <source>
        <dbReference type="SAM" id="Coils"/>
    </source>
</evidence>
<reference evidence="3" key="1">
    <citation type="submission" date="2022-07" db="EMBL/GenBank/DDBJ databases">
        <title>Phylogenomic reconstructions and comparative analyses of Kickxellomycotina fungi.</title>
        <authorList>
            <person name="Reynolds N.K."/>
            <person name="Stajich J.E."/>
            <person name="Barry K."/>
            <person name="Grigoriev I.V."/>
            <person name="Crous P."/>
            <person name="Smith M.E."/>
        </authorList>
    </citation>
    <scope>NUCLEOTIDE SEQUENCE</scope>
    <source>
        <strain evidence="3">RSA 567</strain>
    </source>
</reference>
<dbReference type="OrthoDB" id="10373905at2759"/>
<sequence length="836" mass="91776">MSSSPISTSTSASTGSDQDLTSHQSRASLTSATTGDTSDASIVTVEPSLPVRPPFATPPRLPNSARARHSYPLASTRASVPRPDTAEKQTSPGRLPMSSQESPESAAPSPPDSSRSSKPSYPTTAASPPPPPPHAASRRHTFHASPKASQPSGHRQSAPPPRHPNQGPFSPQSPTFRQPMQQPNNSHPNHHQPHPLYPPSNLWAFGPYGPLLQSLNPYGLWGDYQRYYPPLDRSNPAPHPTLLRATTDLSASTNNGITPQLGSPPPPLHGPSLWWPGMALPGPSGSVSQPTSPTDPEAPFRQVPFHVYSCVHQQAVEACQKYSAVRAELDEMATRLARVQELAAASTTAAITGKAEAGNLEQLRQQLKSCQADRSTMEQELKISQVNNGQLQKVVDYLTQELQDETALVRANRDQWRTERQTLDERTRDLEQNLEQAIARTTQLTTERDDALRAIQAKDQEIATLRTHMARNLSLSPSAGNNLLWQYSSYGSKSREESVVGTGMRQWDSSFHTTSLFVAPTAASASPTNPQSGKIHGSSDGSGPTRPGLSLVEPSVAQYQDAISELRAENDRYAKQYRHEHSTRRKLEQRLKSLVSTRGGESSITDGKRGKKLSMVPDDNLWQQYQRVCTDHRQLKAQFAHLEPKAECYDRAVAVSTRWHSLLQKSIAQAVLTLRSQIYQMLANSANSNINYISADTSVVPLRPTANSPDSAKSLELPSSRSPRLLEQSSSPLPDDDVVTNAKPLLPRSPSLPDTLHQTWHAIEDDLENIQQAALALCNVYRLDQSLDDLNQLMNRLMQTNPALQPVWGQRLAQTLRQIDRQCDGTTATHPTKRSS</sequence>
<feature type="coiled-coil region" evidence="1">
    <location>
        <begin position="322"/>
        <end position="380"/>
    </location>
</feature>
<dbReference type="AlphaFoldDB" id="A0A9W8EE61"/>
<comment type="caution">
    <text evidence="3">The sequence shown here is derived from an EMBL/GenBank/DDBJ whole genome shotgun (WGS) entry which is preliminary data.</text>
</comment>
<evidence type="ECO:0000256" key="2">
    <source>
        <dbReference type="SAM" id="MobiDB-lite"/>
    </source>
</evidence>
<keyword evidence="4" id="KW-1185">Reference proteome</keyword>
<feature type="compositionally biased region" description="Polar residues" evidence="2">
    <location>
        <begin position="17"/>
        <end position="26"/>
    </location>
</feature>
<evidence type="ECO:0000313" key="3">
    <source>
        <dbReference type="EMBL" id="KAJ1983838.1"/>
    </source>
</evidence>
<evidence type="ECO:0000313" key="4">
    <source>
        <dbReference type="Proteomes" id="UP001151582"/>
    </source>
</evidence>
<feature type="compositionally biased region" description="Basic and acidic residues" evidence="2">
    <location>
        <begin position="576"/>
        <end position="591"/>
    </location>
</feature>
<feature type="compositionally biased region" description="Polar residues" evidence="2">
    <location>
        <begin position="594"/>
        <end position="605"/>
    </location>
</feature>
<feature type="region of interest" description="Disordered" evidence="2">
    <location>
        <begin position="1"/>
        <end position="195"/>
    </location>
</feature>
<feature type="region of interest" description="Disordered" evidence="2">
    <location>
        <begin position="576"/>
        <end position="612"/>
    </location>
</feature>
<feature type="coiled-coil region" evidence="1">
    <location>
        <begin position="413"/>
        <end position="447"/>
    </location>
</feature>
<keyword evidence="1" id="KW-0175">Coiled coil</keyword>
<feature type="compositionally biased region" description="Low complexity" evidence="2">
    <location>
        <begin position="178"/>
        <end position="187"/>
    </location>
</feature>
<feature type="compositionally biased region" description="Pro residues" evidence="2">
    <location>
        <begin position="50"/>
        <end position="61"/>
    </location>
</feature>
<feature type="compositionally biased region" description="Low complexity" evidence="2">
    <location>
        <begin position="714"/>
        <end position="733"/>
    </location>
</feature>
<gene>
    <name evidence="3" type="ORF">H4R34_001029</name>
</gene>